<gene>
    <name evidence="1" type="ORF">NCWK1_2489</name>
</gene>
<sequence>MTSFSGLPDFIRGSNSIKTILEVGEQSPILKPQERGSPEILANPKQLYAVELPLVFSHMAILLIETLSATQHGQLIISSRKGNYEAIVELSGHISHRHTLSRQELQEIQKLHEHILETWIACRQSRHQK</sequence>
<protein>
    <submittedName>
        <fullName evidence="1">ABC transporter</fullName>
    </submittedName>
</protein>
<evidence type="ECO:0000313" key="2">
    <source>
        <dbReference type="Proteomes" id="UP000236527"/>
    </source>
</evidence>
<accession>A0A2H6LHN5</accession>
<evidence type="ECO:0000313" key="1">
    <source>
        <dbReference type="EMBL" id="GBE92731.1"/>
    </source>
</evidence>
<comment type="caution">
    <text evidence="1">The sequence shown here is derived from an EMBL/GenBank/DDBJ whole genome shotgun (WGS) entry which is preliminary data.</text>
</comment>
<dbReference type="EMBL" id="BDGE01000041">
    <property type="protein sequence ID" value="GBE92731.1"/>
    <property type="molecule type" value="Genomic_DNA"/>
</dbReference>
<dbReference type="AlphaFoldDB" id="A0A2H6LHN5"/>
<keyword evidence="2" id="KW-1185">Reference proteome</keyword>
<dbReference type="RefSeq" id="WP_103125006.1">
    <property type="nucleotide sequence ID" value="NZ_DF978428.1"/>
</dbReference>
<reference evidence="2" key="1">
    <citation type="journal article" date="2018" name="Genome Announc.">
        <title>Draft Genome Sequence of the Nitrogen-Fixing and Hormogonia-Inducing Cyanobacterium Nostoc cycadae Strain WK-1, Isolated from the Coralloid Roots of Cycas revoluta.</title>
        <authorList>
            <person name="Kanesaki Y."/>
            <person name="Hirose M."/>
            <person name="Hirose Y."/>
            <person name="Fujisawa T."/>
            <person name="Nakamura Y."/>
            <person name="Watanabe S."/>
            <person name="Matsunaga S."/>
            <person name="Uchida H."/>
            <person name="Murakami A."/>
        </authorList>
    </citation>
    <scope>NUCLEOTIDE SEQUENCE [LARGE SCALE GENOMIC DNA]</scope>
    <source>
        <strain evidence="2">WK-1</strain>
    </source>
</reference>
<dbReference type="Proteomes" id="UP000236527">
    <property type="component" value="Unassembled WGS sequence"/>
</dbReference>
<name>A0A2H6LHN5_9NOSO</name>
<organism evidence="1 2">
    <name type="scientific">Nostoc cycadae WK-1</name>
    <dbReference type="NCBI Taxonomy" id="1861711"/>
    <lineage>
        <taxon>Bacteria</taxon>
        <taxon>Bacillati</taxon>
        <taxon>Cyanobacteriota</taxon>
        <taxon>Cyanophyceae</taxon>
        <taxon>Nostocales</taxon>
        <taxon>Nostocaceae</taxon>
        <taxon>Nostoc</taxon>
    </lineage>
</organism>
<proteinExistence type="predicted"/>